<proteinExistence type="predicted"/>
<dbReference type="EMBL" id="JAAZSR010000374">
    <property type="protein sequence ID" value="NKX52013.1"/>
    <property type="molecule type" value="Genomic_DNA"/>
</dbReference>
<protein>
    <submittedName>
        <fullName evidence="1">D-beta-D-heptose 1-phosphate adenosyltransferase</fullName>
    </submittedName>
</protein>
<accession>A0ABX1JRZ0</accession>
<dbReference type="Proteomes" id="UP000523795">
    <property type="component" value="Unassembled WGS sequence"/>
</dbReference>
<sequence length="31" mass="3324">LDDVDTLVTDTEPDPELARALDLADVEVVLA</sequence>
<organism evidence="1 2">
    <name type="scientific">Arthrobacter deserti</name>
    <dbReference type="NCBI Taxonomy" id="1742687"/>
    <lineage>
        <taxon>Bacteria</taxon>
        <taxon>Bacillati</taxon>
        <taxon>Actinomycetota</taxon>
        <taxon>Actinomycetes</taxon>
        <taxon>Micrococcales</taxon>
        <taxon>Micrococcaceae</taxon>
        <taxon>Arthrobacter</taxon>
    </lineage>
</organism>
<name>A0ABX1JRZ0_9MICC</name>
<gene>
    <name evidence="1" type="ORF">HER39_15855</name>
</gene>
<keyword evidence="2" id="KW-1185">Reference proteome</keyword>
<feature type="non-terminal residue" evidence="1">
    <location>
        <position position="1"/>
    </location>
</feature>
<reference evidence="1 2" key="1">
    <citation type="submission" date="2020-04" db="EMBL/GenBank/DDBJ databases">
        <authorList>
            <person name="Liu S."/>
        </authorList>
    </citation>
    <scope>NUCLEOTIDE SEQUENCE [LARGE SCALE GENOMIC DNA]</scope>
    <source>
        <strain evidence="1 2">CGMCC 1.15091</strain>
    </source>
</reference>
<evidence type="ECO:0000313" key="2">
    <source>
        <dbReference type="Proteomes" id="UP000523795"/>
    </source>
</evidence>
<evidence type="ECO:0000313" key="1">
    <source>
        <dbReference type="EMBL" id="NKX52013.1"/>
    </source>
</evidence>
<comment type="caution">
    <text evidence="1">The sequence shown here is derived from an EMBL/GenBank/DDBJ whole genome shotgun (WGS) entry which is preliminary data.</text>
</comment>